<feature type="region of interest" description="Disordered" evidence="1">
    <location>
        <begin position="291"/>
        <end position="365"/>
    </location>
</feature>
<feature type="compositionally biased region" description="Low complexity" evidence="1">
    <location>
        <begin position="339"/>
        <end position="365"/>
    </location>
</feature>
<reference evidence="3 4" key="1">
    <citation type="submission" date="2016-07" db="EMBL/GenBank/DDBJ databases">
        <title>Pervasive Adenine N6-methylation of Active Genes in Fungi.</title>
        <authorList>
            <consortium name="DOE Joint Genome Institute"/>
            <person name="Mondo S.J."/>
            <person name="Dannebaum R.O."/>
            <person name="Kuo R.C."/>
            <person name="Labutti K."/>
            <person name="Haridas S."/>
            <person name="Kuo A."/>
            <person name="Salamov A."/>
            <person name="Ahrendt S.R."/>
            <person name="Lipzen A."/>
            <person name="Sullivan W."/>
            <person name="Andreopoulos W.B."/>
            <person name="Clum A."/>
            <person name="Lindquist E."/>
            <person name="Daum C."/>
            <person name="Ramamoorthy G.K."/>
            <person name="Gryganskyi A."/>
            <person name="Culley D."/>
            <person name="Magnuson J.K."/>
            <person name="James T.Y."/>
            <person name="O'Malley M.A."/>
            <person name="Stajich J.E."/>
            <person name="Spatafora J.W."/>
            <person name="Visel A."/>
            <person name="Grigoriev I.V."/>
        </authorList>
    </citation>
    <scope>NUCLEOTIDE SEQUENCE [LARGE SCALE GENOMIC DNA]</scope>
    <source>
        <strain evidence="3 4">JEL800</strain>
    </source>
</reference>
<gene>
    <name evidence="3" type="ORF">BCR33DRAFT_710924</name>
</gene>
<evidence type="ECO:0000256" key="2">
    <source>
        <dbReference type="SAM" id="SignalP"/>
    </source>
</evidence>
<organism evidence="3 4">
    <name type="scientific">Rhizoclosmatium globosum</name>
    <dbReference type="NCBI Taxonomy" id="329046"/>
    <lineage>
        <taxon>Eukaryota</taxon>
        <taxon>Fungi</taxon>
        <taxon>Fungi incertae sedis</taxon>
        <taxon>Chytridiomycota</taxon>
        <taxon>Chytridiomycota incertae sedis</taxon>
        <taxon>Chytridiomycetes</taxon>
        <taxon>Chytridiales</taxon>
        <taxon>Chytriomycetaceae</taxon>
        <taxon>Rhizoclosmatium</taxon>
    </lineage>
</organism>
<dbReference type="OrthoDB" id="2144526at2759"/>
<keyword evidence="2" id="KW-0732">Signal</keyword>
<feature type="signal peptide" evidence="2">
    <location>
        <begin position="1"/>
        <end position="18"/>
    </location>
</feature>
<feature type="compositionally biased region" description="Low complexity" evidence="1">
    <location>
        <begin position="300"/>
        <end position="316"/>
    </location>
</feature>
<protein>
    <submittedName>
        <fullName evidence="3">Uncharacterized protein</fullName>
    </submittedName>
</protein>
<evidence type="ECO:0000256" key="1">
    <source>
        <dbReference type="SAM" id="MobiDB-lite"/>
    </source>
</evidence>
<feature type="chain" id="PRO_5012801989" evidence="2">
    <location>
        <begin position="19"/>
        <end position="380"/>
    </location>
</feature>
<dbReference type="AlphaFoldDB" id="A0A1Y2D2J9"/>
<evidence type="ECO:0000313" key="3">
    <source>
        <dbReference type="EMBL" id="ORY53512.1"/>
    </source>
</evidence>
<sequence length="380" mass="41198">MSLASVLVLTLITTFSCADLLNESPFGPQTLPLLTATQNQTGGFSGIQMFNYNGPILSSVEIYPIFYGAKTTYVPNLLKFYKGVVNSSYFDWLSEYNTSRQSLTRGSLAGSYWDNSTTSTQLQDSDLHTYLVSLIQRKLIPIPTENTYFPIHLAPNIDIVANGIRLSCESWCAYHSTINITHLGIPNVTALVYSVIPDQGGTCFGGCGADPNVFNNLCSVSSHELVESVTDPNVGLGQLTWYGANGEVSDLCNHIHGEITTLEGVFVVQKTYSNQKGMCIVDVPGTPVHLPPRSAGGYGTVTKTTTKTTKRTTTTTKKTKTTTKKRTTSTTTKRKTTVTKKAVSKTTTTSKHKVTSTTTHSKTATKTPLKNAATLPTMAF</sequence>
<accession>A0A1Y2D2J9</accession>
<name>A0A1Y2D2J9_9FUNG</name>
<keyword evidence="4" id="KW-1185">Reference proteome</keyword>
<dbReference type="Proteomes" id="UP000193642">
    <property type="component" value="Unassembled WGS sequence"/>
</dbReference>
<proteinExistence type="predicted"/>
<comment type="caution">
    <text evidence="3">The sequence shown here is derived from an EMBL/GenBank/DDBJ whole genome shotgun (WGS) entry which is preliminary data.</text>
</comment>
<feature type="compositionally biased region" description="Basic residues" evidence="1">
    <location>
        <begin position="317"/>
        <end position="338"/>
    </location>
</feature>
<evidence type="ECO:0000313" key="4">
    <source>
        <dbReference type="Proteomes" id="UP000193642"/>
    </source>
</evidence>
<dbReference type="EMBL" id="MCGO01000001">
    <property type="protein sequence ID" value="ORY53512.1"/>
    <property type="molecule type" value="Genomic_DNA"/>
</dbReference>